<name>K8FI83_9CHLO</name>
<evidence type="ECO:0000313" key="1">
    <source>
        <dbReference type="EMBL" id="CCO66534.1"/>
    </source>
</evidence>
<keyword evidence="2" id="KW-1185">Reference proteome</keyword>
<sequence>MRSLVLTIEEGRALVVGGGGGKGGGIFSRDGSRTRNKTHHRRRRVHAVTHDVVGKGTTPLRSSNDDDEYYWTKRRKSSVFGMMNTRRRENRMTPNKSAVGVQQWDVICVRDDDDDESVSGKYQFATVETRGKDGRIECVVLEKEVRDDLDEIEEESSSNIIFVETQETRVIREEDVVCVCSDFILFEQRMDQDRISNPHGEHSTNIWVAKKKDVEDERGQLSKLLLK</sequence>
<proteinExistence type="predicted"/>
<dbReference type="KEGG" id="bpg:Bathy09g03520"/>
<organism evidence="1 2">
    <name type="scientific">Bathycoccus prasinos</name>
    <dbReference type="NCBI Taxonomy" id="41875"/>
    <lineage>
        <taxon>Eukaryota</taxon>
        <taxon>Viridiplantae</taxon>
        <taxon>Chlorophyta</taxon>
        <taxon>Mamiellophyceae</taxon>
        <taxon>Mamiellales</taxon>
        <taxon>Bathycoccaceae</taxon>
        <taxon>Bathycoccus</taxon>
    </lineage>
</organism>
<dbReference type="AlphaFoldDB" id="K8FI83"/>
<evidence type="ECO:0000313" key="2">
    <source>
        <dbReference type="Proteomes" id="UP000198341"/>
    </source>
</evidence>
<protein>
    <submittedName>
        <fullName evidence="1">Uncharacterized protein</fullName>
    </submittedName>
</protein>
<reference evidence="1 2" key="1">
    <citation type="submission" date="2011-10" db="EMBL/GenBank/DDBJ databases">
        <authorList>
            <person name="Genoscope - CEA"/>
        </authorList>
    </citation>
    <scope>NUCLEOTIDE SEQUENCE [LARGE SCALE GENOMIC DNA]</scope>
    <source>
        <strain evidence="1 2">RCC 1105</strain>
    </source>
</reference>
<gene>
    <name evidence="1" type="ORF">Bathy09g03520</name>
</gene>
<dbReference type="Proteomes" id="UP000198341">
    <property type="component" value="Chromosome 9"/>
</dbReference>
<dbReference type="GeneID" id="19013859"/>
<dbReference type="EMBL" id="FO082270">
    <property type="protein sequence ID" value="CCO66534.1"/>
    <property type="molecule type" value="Genomic_DNA"/>
</dbReference>
<dbReference type="RefSeq" id="XP_007510974.1">
    <property type="nucleotide sequence ID" value="XM_007510912.1"/>
</dbReference>
<accession>K8FI83</accession>